<evidence type="ECO:0000256" key="3">
    <source>
        <dbReference type="RuleBase" id="RU365026"/>
    </source>
</evidence>
<dbReference type="InterPro" id="IPR016159">
    <property type="entry name" value="Cullin_repeat-like_dom_sf"/>
</dbReference>
<dbReference type="Gene3D" id="1.20.1280.170">
    <property type="entry name" value="Exocyst complex component Exo70"/>
    <property type="match status" value="1"/>
</dbReference>
<gene>
    <name evidence="6" type="ORF">Sjap_018412</name>
</gene>
<feature type="compositionally biased region" description="Low complexity" evidence="4">
    <location>
        <begin position="598"/>
        <end position="612"/>
    </location>
</feature>
<dbReference type="GO" id="GO:0015031">
    <property type="term" value="P:protein transport"/>
    <property type="evidence" value="ECO:0007669"/>
    <property type="project" value="UniProtKB-KW"/>
</dbReference>
<sequence>MSSIFYHSPRHRAATSSSPLNSNSRALYSFSISMMDETLSAAEEMIQKWNPEASTFAKFTSLFYESRREAKQFINTVMDLQRAMQFLASENSNSVELVRAQNLMQIAMKRLQKELYQILSTNRAHLDPESISGRSSVTSMEDRSRRTSASDFDVDEVGSVEFDEIQVVGDSISEVERVSALAMSDLKAIADCMISTGYGKECVQIYKMIRKSIVDEGLYRLGVERLNPRKVHKLDWDVLDIKIKSWLKAVKIAVKTLFTGERILCDYIFSSSDFIRESCFNEISRDGALMLFQFPELIAVKWKKKSHEKMFRSLDLYDSIANLWQDIESTFSSESTSIVRSQSLSSLIKLSESVRTMLSEFESTIQKDSRKSLVQGGGIHPLTTQTMGDLCLLADYTAPLSEILISTDDNDDVVRHRFAWLILVLLCKLDGKADRYKDAALSYLFLANNLNHVLTNVTKSNLNIILGDEWIAAHQEKLKLYTANYVRMGWNKVVSSLPTPGEDGEIRISVAEAKSCLERFNVAFEATYRLQASWVVPDSELRDEIKVSICKTIGPVYREFLDKFGGALFVDGVKSSLVRYDTGDLGNYISDLFYGTGVSGSSSSHSSGSTSTKRNSWSR</sequence>
<dbReference type="PANTHER" id="PTHR12542">
    <property type="entry name" value="EXOCYST COMPLEX PROTEIN EXO70"/>
    <property type="match status" value="1"/>
</dbReference>
<keyword evidence="2 3" id="KW-0813">Transport</keyword>
<feature type="domain" description="Exocyst complex subunit Exo70 C-terminal" evidence="5">
    <location>
        <begin position="244"/>
        <end position="591"/>
    </location>
</feature>
<accession>A0AAP0I815</accession>
<dbReference type="EMBL" id="JBBNAE010000007">
    <property type="protein sequence ID" value="KAK9110352.1"/>
    <property type="molecule type" value="Genomic_DNA"/>
</dbReference>
<dbReference type="GO" id="GO:0000145">
    <property type="term" value="C:exocyst"/>
    <property type="evidence" value="ECO:0007669"/>
    <property type="project" value="InterPro"/>
</dbReference>
<organism evidence="6 7">
    <name type="scientific">Stephania japonica</name>
    <dbReference type="NCBI Taxonomy" id="461633"/>
    <lineage>
        <taxon>Eukaryota</taxon>
        <taxon>Viridiplantae</taxon>
        <taxon>Streptophyta</taxon>
        <taxon>Embryophyta</taxon>
        <taxon>Tracheophyta</taxon>
        <taxon>Spermatophyta</taxon>
        <taxon>Magnoliopsida</taxon>
        <taxon>Ranunculales</taxon>
        <taxon>Menispermaceae</taxon>
        <taxon>Menispermoideae</taxon>
        <taxon>Cissampelideae</taxon>
        <taxon>Stephania</taxon>
    </lineage>
</organism>
<protein>
    <recommendedName>
        <fullName evidence="3">Exocyst subunit Exo70 family protein</fullName>
    </recommendedName>
</protein>
<feature type="region of interest" description="Disordered" evidence="4">
    <location>
        <begin position="598"/>
        <end position="619"/>
    </location>
</feature>
<comment type="caution">
    <text evidence="6">The sequence shown here is derived from an EMBL/GenBank/DDBJ whole genome shotgun (WGS) entry which is preliminary data.</text>
</comment>
<keyword evidence="7" id="KW-1185">Reference proteome</keyword>
<dbReference type="Pfam" id="PF03081">
    <property type="entry name" value="Exo70_C"/>
    <property type="match status" value="1"/>
</dbReference>
<comment type="similarity">
    <text evidence="1 3">Belongs to the EXO70 family.</text>
</comment>
<comment type="function">
    <text evidence="3">Component of the exocyst complex.</text>
</comment>
<evidence type="ECO:0000256" key="1">
    <source>
        <dbReference type="ARBA" id="ARBA00006756"/>
    </source>
</evidence>
<dbReference type="GO" id="GO:0005546">
    <property type="term" value="F:phosphatidylinositol-4,5-bisphosphate binding"/>
    <property type="evidence" value="ECO:0007669"/>
    <property type="project" value="InterPro"/>
</dbReference>
<evidence type="ECO:0000313" key="6">
    <source>
        <dbReference type="EMBL" id="KAK9110352.1"/>
    </source>
</evidence>
<dbReference type="GO" id="GO:0006887">
    <property type="term" value="P:exocytosis"/>
    <property type="evidence" value="ECO:0007669"/>
    <property type="project" value="UniProtKB-KW"/>
</dbReference>
<dbReference type="InterPro" id="IPR004140">
    <property type="entry name" value="Exo70"/>
</dbReference>
<dbReference type="Pfam" id="PF20669">
    <property type="entry name" value="Exo70_N"/>
    <property type="match status" value="1"/>
</dbReference>
<name>A0AAP0I815_9MAGN</name>
<reference evidence="6 7" key="1">
    <citation type="submission" date="2024-01" db="EMBL/GenBank/DDBJ databases">
        <title>Genome assemblies of Stephania.</title>
        <authorList>
            <person name="Yang L."/>
        </authorList>
    </citation>
    <scope>NUCLEOTIDE SEQUENCE [LARGE SCALE GENOMIC DNA]</scope>
    <source>
        <strain evidence="6">QJT</strain>
        <tissue evidence="6">Leaf</tissue>
    </source>
</reference>
<proteinExistence type="inferred from homology"/>
<keyword evidence="3" id="KW-0653">Protein transport</keyword>
<evidence type="ECO:0000259" key="5">
    <source>
        <dbReference type="Pfam" id="PF03081"/>
    </source>
</evidence>
<evidence type="ECO:0000313" key="7">
    <source>
        <dbReference type="Proteomes" id="UP001417504"/>
    </source>
</evidence>
<dbReference type="SUPFAM" id="SSF74788">
    <property type="entry name" value="Cullin repeat-like"/>
    <property type="match status" value="1"/>
</dbReference>
<dbReference type="InterPro" id="IPR046364">
    <property type="entry name" value="Exo70_C"/>
</dbReference>
<feature type="region of interest" description="Disordered" evidence="4">
    <location>
        <begin position="1"/>
        <end position="21"/>
    </location>
</feature>
<dbReference type="AlphaFoldDB" id="A0AAP0I815"/>
<evidence type="ECO:0000256" key="2">
    <source>
        <dbReference type="ARBA" id="ARBA00022448"/>
    </source>
</evidence>
<dbReference type="PANTHER" id="PTHR12542:SF17">
    <property type="entry name" value="EXOCYST SUBUNIT EXO70 FAMILY PROTEIN"/>
    <property type="match status" value="1"/>
</dbReference>
<dbReference type="Proteomes" id="UP001417504">
    <property type="component" value="Unassembled WGS sequence"/>
</dbReference>
<keyword evidence="3" id="KW-0268">Exocytosis</keyword>
<evidence type="ECO:0000256" key="4">
    <source>
        <dbReference type="SAM" id="MobiDB-lite"/>
    </source>
</evidence>